<sequence length="1840" mass="207678">MGVRGLTSYCRQNQTKTSITEPDLHDVTLAVDFVGFLYHVCEEVYNESNASFSWLLLGGCTLRLERYVTSWIKRLHKRKIRLVFITDPPRCFGGENHRKGYCLEERASQKAEQIKQLAQSLEEGHATLATESVDNSKQNQTMKDSQLKFQQQQRMARTLLQTNGRFPFAREKLRSVLKKHGIGVKTASREADEELGNLVRSGKAFAVLAEDSDFLVMSGVRYIPFGNLTFYKSDENQDHLKIQARVFSSDMVAKSLGLEMEQLVDLALLCGNDFTPLLDNEFEMATILDFPVQRKKGKLYPVNAARWVVEHMPILHNPFLNMLESKRAGFLRALFEIYRFYGYDDLFLMKFPMKVEPSLSPKKLKMYKKLIDYYEYPPMAVDILETKACGLSHRFDVMAAIFGLEDKSQNVMLAPLRRLSYLVLDNPVVEEMIGGDCIEVHVAPLEFLRPFISIPIHRRMANEVGQMFSSLINVLLYQDPSGGTPKVTQFDSLLRKEDKMGIAVTNVVYALLIIWKQDCTFLKSANLVDDRFLELLLLSSLISLAVDCCKQKSSKWDRILFDEQLLNLQIYAIVGEYLEVLKQLHQLRLLLGCKVPLLSGCNTYFSGEVFIKVCHTLMHCDSQVKISQKKGTELSQNEVGLVTNSFAEVVDKNRFWSEYISIRSTMQRLKALVVLPVDVAYASLTSTSAATTALEKAMRSSRHQFVSNDGTLVVQHAAIAPLPPLPPALPLNRQTSALTPSCPPFQRNTSAPSFHASPHKGLVPSSLVKRLGSDSALRDSAGYFLEPETKTDKLLNLKGMMKTLPVYAHREDILKNVASNQLTIIQGETGCGKSTSVPQFLYDSWASGSTTSKRPVNIYVTQPRRIAAIELANTVARMREGNEFQEDGKIGNVVGYRIGQKQMTSSKTRITYVTTGYMVERIIHDPEALMKITHLVLDEVHERSLDVDLLLLLLKLQLKNHSHLRLVIMSATMDAQVLIKYLGKASSTSLINKKPLFVGSKLHPVKSVYLDELADYFPDLWRRRKKDIVSMRDQFLRISESRISAGSQIAKKAITKIHEKQIVLIEEMVRLLIDSQIHQSGSHSQCILIFVPGIGSINALYESLSLLATGAEGSDVQVLVLHSGIELENQQEAFKVLPGRSTKVILSTNIAESSVTIPDVTHVINCAIEKQIEIPNAESSHAEVLMESWCSRASVLQRAGRAGRVMPGVAFHLFTKAFQDYCMAEYNTPELLRKPLDRIILQLKGRLSDFGVPSVLLQQAMDAPDLSHIHGAYKLLAAYDAIDSTEEEGSQLTKFGSFVCHMPLSLDLCRLLMTGAYMIQDMNSEDRSWSLLLNTVILVAILSLPDIFMMPSFYHIKSAQTYVQEMKRNLQAKLQLDGGMWSEPLSIWLFYIQMMSKHRVNVKRNFNGVLHKLSISFRRYQTLNYLISDLCARLISLFNSKNGEFDKLFDANTILMLNKLDAYASSQRMDQELLNFARDTITSKRNVVCILRFLIIQNYGDQLIGCTRGKPSNIVDDDEDCDRVDLNLDKIEMAAFMSLSDRDKATLFNQLAGSDNPMDELAFLAYDQNVVSIYAYTTPKSQAESDINCFFDVAESTMQETSFPVALLYYIRGEKFPVDLSMRRNSEDGERVFKFRVAGSNLCNLSWKQQRDNVKASTGSRSLFSLPIRPLKTKKKKGTPEPILLAVYADRLFTGDETKMWCTNYTLLPPNSISYYPIMLLVTASRCANIHLFMDEEAGEILHVKVGAQDATFPRKMALKVEVLATINTVRAALSNALNWSVDSRKLCVTDLLALSNDSVFMTKTSTANEQQCKWQKLVINEPNKALLAEDRQMKSQKRI</sequence>
<dbReference type="InterPro" id="IPR027417">
    <property type="entry name" value="P-loop_NTPase"/>
</dbReference>
<dbReference type="InterPro" id="IPR014001">
    <property type="entry name" value="Helicase_ATP-bd"/>
</dbReference>
<keyword evidence="2" id="KW-0067">ATP-binding</keyword>
<dbReference type="RefSeq" id="XP_024582201.1">
    <property type="nucleotide sequence ID" value="XM_024716620.1"/>
</dbReference>
<feature type="domain" description="Helicase ATP-binding" evidence="3">
    <location>
        <begin position="814"/>
        <end position="991"/>
    </location>
</feature>
<feature type="domain" description="Helicase C-terminal" evidence="4">
    <location>
        <begin position="1064"/>
        <end position="1247"/>
    </location>
</feature>
<evidence type="ECO:0000256" key="1">
    <source>
        <dbReference type="ARBA" id="ARBA00022741"/>
    </source>
</evidence>
<name>A0A0P1AXC1_PLAHL</name>
<dbReference type="InterPro" id="IPR001650">
    <property type="entry name" value="Helicase_C-like"/>
</dbReference>
<dbReference type="STRING" id="4781.A0A0P1AXC1"/>
<dbReference type="SUPFAM" id="SSF88723">
    <property type="entry name" value="PIN domain-like"/>
    <property type="match status" value="1"/>
</dbReference>
<protein>
    <submittedName>
        <fullName evidence="5">Atp-dependent rna</fullName>
    </submittedName>
</protein>
<dbReference type="Gene3D" id="3.40.50.1010">
    <property type="entry name" value="5'-nuclease"/>
    <property type="match status" value="1"/>
</dbReference>
<reference evidence="6" key="1">
    <citation type="submission" date="2014-09" db="EMBL/GenBank/DDBJ databases">
        <authorList>
            <person name="Sharma Rahul"/>
            <person name="Thines Marco"/>
        </authorList>
    </citation>
    <scope>NUCLEOTIDE SEQUENCE [LARGE SCALE GENOMIC DNA]</scope>
</reference>
<dbReference type="PANTHER" id="PTHR18934">
    <property type="entry name" value="ATP-DEPENDENT RNA HELICASE"/>
    <property type="match status" value="1"/>
</dbReference>
<dbReference type="PROSITE" id="PS51194">
    <property type="entry name" value="HELICASE_CTER"/>
    <property type="match status" value="1"/>
</dbReference>
<dbReference type="OrthoDB" id="66977at2759"/>
<evidence type="ECO:0000259" key="4">
    <source>
        <dbReference type="PROSITE" id="PS51194"/>
    </source>
</evidence>
<keyword evidence="6" id="KW-1185">Reference proteome</keyword>
<evidence type="ECO:0000259" key="3">
    <source>
        <dbReference type="PROSITE" id="PS51192"/>
    </source>
</evidence>
<dbReference type="PRINTS" id="PR00853">
    <property type="entry name" value="XPGRADSUPER"/>
</dbReference>
<dbReference type="Gene3D" id="3.40.50.300">
    <property type="entry name" value="P-loop containing nucleotide triphosphate hydrolases"/>
    <property type="match status" value="2"/>
</dbReference>
<dbReference type="EMBL" id="CCYD01001640">
    <property type="protein sequence ID" value="CEG45832.1"/>
    <property type="molecule type" value="Genomic_DNA"/>
</dbReference>
<dbReference type="GO" id="GO:0005524">
    <property type="term" value="F:ATP binding"/>
    <property type="evidence" value="ECO:0007669"/>
    <property type="project" value="UniProtKB-KW"/>
</dbReference>
<keyword evidence="1" id="KW-0547">Nucleotide-binding</keyword>
<dbReference type="SMART" id="SM00487">
    <property type="entry name" value="DEXDc"/>
    <property type="match status" value="1"/>
</dbReference>
<evidence type="ECO:0000313" key="5">
    <source>
        <dbReference type="EMBL" id="CEG45832.1"/>
    </source>
</evidence>
<dbReference type="GO" id="GO:0004518">
    <property type="term" value="F:nuclease activity"/>
    <property type="evidence" value="ECO:0007669"/>
    <property type="project" value="InterPro"/>
</dbReference>
<dbReference type="GeneID" id="36397158"/>
<dbReference type="InterPro" id="IPR011545">
    <property type="entry name" value="DEAD/DEAH_box_helicase_dom"/>
</dbReference>
<dbReference type="SMART" id="SM00490">
    <property type="entry name" value="HELICc"/>
    <property type="match status" value="1"/>
</dbReference>
<dbReference type="InterPro" id="IPR006086">
    <property type="entry name" value="XPG-I_dom"/>
</dbReference>
<dbReference type="InterPro" id="IPR029060">
    <property type="entry name" value="PIN-like_dom_sf"/>
</dbReference>
<dbReference type="GO" id="GO:0003723">
    <property type="term" value="F:RNA binding"/>
    <property type="evidence" value="ECO:0007669"/>
    <property type="project" value="TreeGrafter"/>
</dbReference>
<dbReference type="InterPro" id="IPR006084">
    <property type="entry name" value="XPG/Rad2"/>
</dbReference>
<dbReference type="SUPFAM" id="SSF52540">
    <property type="entry name" value="P-loop containing nucleoside triphosphate hydrolases"/>
    <property type="match status" value="1"/>
</dbReference>
<proteinExistence type="predicted"/>
<dbReference type="GO" id="GO:0004386">
    <property type="term" value="F:helicase activity"/>
    <property type="evidence" value="ECO:0007669"/>
    <property type="project" value="TreeGrafter"/>
</dbReference>
<evidence type="ECO:0000313" key="6">
    <source>
        <dbReference type="Proteomes" id="UP000054928"/>
    </source>
</evidence>
<dbReference type="Pfam" id="PF00270">
    <property type="entry name" value="DEAD"/>
    <property type="match status" value="1"/>
</dbReference>
<dbReference type="PANTHER" id="PTHR18934:SF145">
    <property type="entry name" value="ATP-DEPENDENT RNA HELICASE DHX57-RELATED"/>
    <property type="match status" value="1"/>
</dbReference>
<dbReference type="CDD" id="cd18791">
    <property type="entry name" value="SF2_C_RHA"/>
    <property type="match status" value="1"/>
</dbReference>
<dbReference type="Pfam" id="PF00271">
    <property type="entry name" value="Helicase_C"/>
    <property type="match status" value="1"/>
</dbReference>
<dbReference type="OMA" id="HLRLVIM"/>
<dbReference type="Gene3D" id="1.20.120.1080">
    <property type="match status" value="1"/>
</dbReference>
<dbReference type="Proteomes" id="UP000054928">
    <property type="component" value="Unassembled WGS sequence"/>
</dbReference>
<evidence type="ECO:0000256" key="2">
    <source>
        <dbReference type="ARBA" id="ARBA00022840"/>
    </source>
</evidence>
<dbReference type="PROSITE" id="PS51192">
    <property type="entry name" value="HELICASE_ATP_BIND_1"/>
    <property type="match status" value="1"/>
</dbReference>
<organism evidence="5 6">
    <name type="scientific">Plasmopara halstedii</name>
    <name type="common">Downy mildew of sunflower</name>
    <dbReference type="NCBI Taxonomy" id="4781"/>
    <lineage>
        <taxon>Eukaryota</taxon>
        <taxon>Sar</taxon>
        <taxon>Stramenopiles</taxon>
        <taxon>Oomycota</taxon>
        <taxon>Peronosporomycetes</taxon>
        <taxon>Peronosporales</taxon>
        <taxon>Peronosporaceae</taxon>
        <taxon>Plasmopara</taxon>
    </lineage>
</organism>
<accession>A0A0P1AXC1</accession>
<dbReference type="CDD" id="cd17917">
    <property type="entry name" value="DEXHc_RHA-like"/>
    <property type="match status" value="1"/>
</dbReference>
<dbReference type="Pfam" id="PF00867">
    <property type="entry name" value="XPG_I"/>
    <property type="match status" value="1"/>
</dbReference>